<evidence type="ECO:0000313" key="2">
    <source>
        <dbReference type="Proteomes" id="UP000011205"/>
    </source>
</evidence>
<evidence type="ECO:0008006" key="3">
    <source>
        <dbReference type="Google" id="ProtNLM"/>
    </source>
</evidence>
<dbReference type="PATRIC" id="fig|1160705.3.peg.5434"/>
<reference evidence="1 2" key="1">
    <citation type="journal article" date="2013" name="Genome Announc.">
        <title>Draft Genome Sequence of Streptomyces viridochromogenes Strain Tu57, Producer of Avilamycin.</title>
        <authorList>
            <person name="Gruning B.A."/>
            <person name="Erxleben A."/>
            <person name="Hahnlein A."/>
            <person name="Gunther S."/>
        </authorList>
    </citation>
    <scope>NUCLEOTIDE SEQUENCE [LARGE SCALE GENOMIC DNA]</scope>
    <source>
        <strain evidence="1 2">Tue57</strain>
    </source>
</reference>
<name>L8P7J3_STRVR</name>
<dbReference type="Proteomes" id="UP000011205">
    <property type="component" value="Unassembled WGS sequence"/>
</dbReference>
<sequence>MARVRLTQDRLLRDFHDLLNAVADRIVVHGRTPDQAFNETVRAWMALLHQPRSLGAEKRIGLLGELSVMNSLADKFGWDTAVAAWKGPEGEEHDFGLPAFDIEVKSTAAETRTHTIHGLGQLTPNPDRPLWLVSVQITRGGTQDRTLPECINAVRRRISEAAPGAVSTFDRHLNMSGWSPDAPDDEHWTLRNAPLVLAVDEHLPRLEPSLLDSLPEETRRLVSIDQYRIDVTHLPASPDPPAALRAFRLP</sequence>
<dbReference type="InterPro" id="IPR025534">
    <property type="entry name" value="DUF4420"/>
</dbReference>
<accession>L8P7J3</accession>
<dbReference type="AlphaFoldDB" id="L8P7J3"/>
<dbReference type="EMBL" id="AMLP01000164">
    <property type="protein sequence ID" value="ELS53576.1"/>
    <property type="molecule type" value="Genomic_DNA"/>
</dbReference>
<evidence type="ECO:0000313" key="1">
    <source>
        <dbReference type="EMBL" id="ELS53576.1"/>
    </source>
</evidence>
<gene>
    <name evidence="1" type="ORF">STVIR_5496</name>
</gene>
<proteinExistence type="predicted"/>
<comment type="caution">
    <text evidence="1">The sequence shown here is derived from an EMBL/GenBank/DDBJ whole genome shotgun (WGS) entry which is preliminary data.</text>
</comment>
<organism evidence="1 2">
    <name type="scientific">Streptomyces viridochromogenes Tue57</name>
    <dbReference type="NCBI Taxonomy" id="1160705"/>
    <lineage>
        <taxon>Bacteria</taxon>
        <taxon>Bacillati</taxon>
        <taxon>Actinomycetota</taxon>
        <taxon>Actinomycetes</taxon>
        <taxon>Kitasatosporales</taxon>
        <taxon>Streptomycetaceae</taxon>
        <taxon>Streptomyces</taxon>
    </lineage>
</organism>
<dbReference type="Pfam" id="PF14390">
    <property type="entry name" value="DUF4420"/>
    <property type="match status" value="1"/>
</dbReference>
<protein>
    <recommendedName>
        <fullName evidence="3">PD-(D/E)XK motif protein</fullName>
    </recommendedName>
</protein>